<keyword evidence="2" id="KW-0004">4Fe-4S</keyword>
<dbReference type="InterPro" id="IPR009051">
    <property type="entry name" value="Helical_ferredxn"/>
</dbReference>
<dbReference type="InterPro" id="IPR003741">
    <property type="entry name" value="LUD_dom"/>
</dbReference>
<dbReference type="Gene3D" id="3.40.50.10420">
    <property type="entry name" value="NagB/RpiA/CoA transferase-like"/>
    <property type="match status" value="1"/>
</dbReference>
<accession>A0A948W206</accession>
<dbReference type="Pfam" id="PF13183">
    <property type="entry name" value="Fer4_8"/>
    <property type="match status" value="1"/>
</dbReference>
<gene>
    <name evidence="9" type="ORF">KJ970_00715</name>
</gene>
<keyword evidence="4" id="KW-0677">Repeat</keyword>
<keyword evidence="1" id="KW-0813">Transport</keyword>
<sequence length="472" mass="52674">MTVRSFYDKTREACDDRELSRKLHTATDRQDQARKVICEELGDIEAFRELAKDLRDDILWNLDRYLTTFVEHAETAGVRVHWAADAGEAREAIAGIAEKHNVQRIVKSKSMVTEEIGLNDHLERHGYEVIETDLGEFIVQLKEEGPSHIVVPAVHLSTADVGMLFKEKLGYTGPIEADALTKAARRHLREIFKTAQMGISGVNLAVAEQGQWIICTNEGNGRFVTTMPQVYVAVMGMERIVQDIDSAGVILKLLAKFATGQRLTQYVNIMQGPGDDEGPRHVHLVILDNGRSRILGSRYRSMLRCIRCGACLNACPVFKQIGGHPYSGCYSGPMGSVLLPLLEGLKQAGDATKACSLCRLCNEVCPVKIPLADHIVALRSDMVKAGITDRLERVSMAAASRILRHPQGYRWGRKFMRSILRLRSHAGWVRDLPSIPGRWTREKDLPLPAPESFIEAFYARQAADHVEADRGE</sequence>
<evidence type="ECO:0000256" key="6">
    <source>
        <dbReference type="ARBA" id="ARBA00023004"/>
    </source>
</evidence>
<feature type="domain" description="4Fe-4S ferredoxin-type" evidence="8">
    <location>
        <begin position="345"/>
        <end position="375"/>
    </location>
</feature>
<evidence type="ECO:0000313" key="10">
    <source>
        <dbReference type="Proteomes" id="UP000777784"/>
    </source>
</evidence>
<evidence type="ECO:0000256" key="5">
    <source>
        <dbReference type="ARBA" id="ARBA00022982"/>
    </source>
</evidence>
<dbReference type="EMBL" id="JAHJDP010000004">
    <property type="protein sequence ID" value="MBU2689422.1"/>
    <property type="molecule type" value="Genomic_DNA"/>
</dbReference>
<protein>
    <submittedName>
        <fullName evidence="9">Iron-sulfur cluster-binding protein</fullName>
    </submittedName>
</protein>
<dbReference type="GO" id="GO:0006089">
    <property type="term" value="P:lactate metabolic process"/>
    <property type="evidence" value="ECO:0007669"/>
    <property type="project" value="InterPro"/>
</dbReference>
<dbReference type="InterPro" id="IPR017896">
    <property type="entry name" value="4Fe4S_Fe-S-bd"/>
</dbReference>
<dbReference type="AlphaFoldDB" id="A0A948W206"/>
<proteinExistence type="predicted"/>
<dbReference type="PANTHER" id="PTHR47153:SF2">
    <property type="entry name" value="LACTATE UTILIZATION PROTEIN B"/>
    <property type="match status" value="1"/>
</dbReference>
<organism evidence="9 10">
    <name type="scientific">Eiseniibacteriota bacterium</name>
    <dbReference type="NCBI Taxonomy" id="2212470"/>
    <lineage>
        <taxon>Bacteria</taxon>
        <taxon>Candidatus Eiseniibacteriota</taxon>
    </lineage>
</organism>
<evidence type="ECO:0000259" key="8">
    <source>
        <dbReference type="PROSITE" id="PS51379"/>
    </source>
</evidence>
<dbReference type="InterPro" id="IPR017900">
    <property type="entry name" value="4Fe4S_Fe_S_CS"/>
</dbReference>
<dbReference type="PROSITE" id="PS51379">
    <property type="entry name" value="4FE4S_FER_2"/>
    <property type="match status" value="2"/>
</dbReference>
<evidence type="ECO:0000256" key="7">
    <source>
        <dbReference type="ARBA" id="ARBA00023014"/>
    </source>
</evidence>
<evidence type="ECO:0000256" key="2">
    <source>
        <dbReference type="ARBA" id="ARBA00022485"/>
    </source>
</evidence>
<dbReference type="InterPro" id="IPR024185">
    <property type="entry name" value="FTHF_cligase-like_sf"/>
</dbReference>
<dbReference type="InterPro" id="IPR004452">
    <property type="entry name" value="LutB/LldF"/>
</dbReference>
<name>A0A948W206_UNCEI</name>
<keyword evidence="5" id="KW-0249">Electron transport</keyword>
<feature type="domain" description="4Fe-4S ferredoxin-type" evidence="8">
    <location>
        <begin position="296"/>
        <end position="326"/>
    </location>
</feature>
<dbReference type="Pfam" id="PF02589">
    <property type="entry name" value="LUD_dom"/>
    <property type="match status" value="1"/>
</dbReference>
<dbReference type="GO" id="GO:0051539">
    <property type="term" value="F:4 iron, 4 sulfur cluster binding"/>
    <property type="evidence" value="ECO:0007669"/>
    <property type="project" value="UniProtKB-KW"/>
</dbReference>
<dbReference type="Gene3D" id="1.10.1060.10">
    <property type="entry name" value="Alpha-helical ferredoxin"/>
    <property type="match status" value="1"/>
</dbReference>
<reference evidence="9" key="1">
    <citation type="submission" date="2021-05" db="EMBL/GenBank/DDBJ databases">
        <title>Energy efficiency and biological interactions define the core microbiome of deep oligotrophic groundwater.</title>
        <authorList>
            <person name="Mehrshad M."/>
            <person name="Lopez-Fernandez M."/>
            <person name="Bell E."/>
            <person name="Bernier-Latmani R."/>
            <person name="Bertilsson S."/>
            <person name="Dopson M."/>
        </authorList>
    </citation>
    <scope>NUCLEOTIDE SEQUENCE</scope>
    <source>
        <strain evidence="9">Modern_marine.mb.64</strain>
    </source>
</reference>
<dbReference type="Proteomes" id="UP000777784">
    <property type="component" value="Unassembled WGS sequence"/>
</dbReference>
<dbReference type="SUPFAM" id="SSF100950">
    <property type="entry name" value="NagB/RpiA/CoA transferase-like"/>
    <property type="match status" value="1"/>
</dbReference>
<dbReference type="GO" id="GO:0046872">
    <property type="term" value="F:metal ion binding"/>
    <property type="evidence" value="ECO:0007669"/>
    <property type="project" value="UniProtKB-KW"/>
</dbReference>
<dbReference type="NCBIfam" id="TIGR00273">
    <property type="entry name" value="LutB/LldF family L-lactate oxidation iron-sulfur protein"/>
    <property type="match status" value="1"/>
</dbReference>
<evidence type="ECO:0000256" key="3">
    <source>
        <dbReference type="ARBA" id="ARBA00022723"/>
    </source>
</evidence>
<keyword evidence="7" id="KW-0411">Iron-sulfur</keyword>
<dbReference type="SUPFAM" id="SSF46548">
    <property type="entry name" value="alpha-helical ferredoxin"/>
    <property type="match status" value="1"/>
</dbReference>
<comment type="caution">
    <text evidence="9">The sequence shown here is derived from an EMBL/GenBank/DDBJ whole genome shotgun (WGS) entry which is preliminary data.</text>
</comment>
<dbReference type="PANTHER" id="PTHR47153">
    <property type="entry name" value="LACTATE UTILIZATION PROTEIN B"/>
    <property type="match status" value="1"/>
</dbReference>
<keyword evidence="3" id="KW-0479">Metal-binding</keyword>
<dbReference type="InterPro" id="IPR037171">
    <property type="entry name" value="NagB/RpiA_transferase-like"/>
</dbReference>
<keyword evidence="6" id="KW-0408">Iron</keyword>
<evidence type="ECO:0000256" key="4">
    <source>
        <dbReference type="ARBA" id="ARBA00022737"/>
    </source>
</evidence>
<evidence type="ECO:0000256" key="1">
    <source>
        <dbReference type="ARBA" id="ARBA00022448"/>
    </source>
</evidence>
<evidence type="ECO:0000313" key="9">
    <source>
        <dbReference type="EMBL" id="MBU2689422.1"/>
    </source>
</evidence>
<dbReference type="PROSITE" id="PS00198">
    <property type="entry name" value="4FE4S_FER_1"/>
    <property type="match status" value="2"/>
</dbReference>